<dbReference type="PANTHER" id="PTHR43432:SF3">
    <property type="entry name" value="SLR0285 PROTEIN"/>
    <property type="match status" value="1"/>
</dbReference>
<dbReference type="Proteomes" id="UP000092671">
    <property type="component" value="Unassembled WGS sequence"/>
</dbReference>
<keyword evidence="3" id="KW-0411">Iron-sulfur</keyword>
<dbReference type="PANTHER" id="PTHR43432">
    <property type="entry name" value="SLR0285 PROTEIN"/>
    <property type="match status" value="1"/>
</dbReference>
<keyword evidence="2" id="KW-0408">Iron</keyword>
<proteinExistence type="predicted"/>
<dbReference type="Gene3D" id="3.80.30.30">
    <property type="match status" value="1"/>
</dbReference>
<reference evidence="4 5" key="1">
    <citation type="submission" date="2016-06" db="EMBL/GenBank/DDBJ databases">
        <title>Draft genome of Moraxella nonliquefaciens CCUG 60284.</title>
        <authorList>
            <person name="Salva-Serra F."/>
            <person name="Engstrom-Jakobsson H."/>
            <person name="Thorell K."/>
            <person name="Gonzales-Siles L."/>
            <person name="Karlsson R."/>
            <person name="Boulund F."/>
            <person name="Engstrand L."/>
            <person name="Kristiansson E."/>
            <person name="Moore E."/>
        </authorList>
    </citation>
    <scope>NUCLEOTIDE SEQUENCE [LARGE SCALE GENOMIC DNA]</scope>
    <source>
        <strain evidence="4 5">CCUG 60284</strain>
    </source>
</reference>
<protein>
    <recommendedName>
        <fullName evidence="6">Radical SAM protein</fullName>
    </recommendedName>
</protein>
<organism evidence="4 5">
    <name type="scientific">Moraxella nonliquefaciens</name>
    <dbReference type="NCBI Taxonomy" id="478"/>
    <lineage>
        <taxon>Bacteria</taxon>
        <taxon>Pseudomonadati</taxon>
        <taxon>Pseudomonadota</taxon>
        <taxon>Gammaproteobacteria</taxon>
        <taxon>Moraxellales</taxon>
        <taxon>Moraxellaceae</taxon>
        <taxon>Moraxella</taxon>
    </lineage>
</organism>
<keyword evidence="1" id="KW-0479">Metal-binding</keyword>
<dbReference type="InterPro" id="IPR040086">
    <property type="entry name" value="MJ0683-like"/>
</dbReference>
<sequence length="405" mass="46455">MSIRPYTGEYLVSPVPVHLGLNYCSHNCFYCYANLNNPDRRADYNKVINVANAVANGKQMKNLSVRYLQEGYPIMVSNDSDPFAKSNFEQFASIFDVFTDIGTRFVFQTRGGAKAKNVLSRSKPTAVYISFTSDDNDIIARAETGAPNFNQRKELALFAKEYGHHVIIGLNPYVPEWWKDIDGFIHWLKGNGLNYVWYGEMHISHMQRPKIKSRPAKEFIDVINIACKKSKDQTAYEYLLSELDKADINVYDAITATKGNFWQPYFDLGFPFFPTIDTFFSELREHGKTVAFSFDYFDEQTNVFPEWEGSEFSGYLASIGRSLRNIGYPSNANNFKQVHETLWRIVDFPTRLRHDDLFLVTDDGSLILDEKGRHILVYRQGIDDPTLGNIDVDDIDVYLVSSRGE</sequence>
<name>A0A1B8PKU6_MORNO</name>
<dbReference type="InterPro" id="IPR007197">
    <property type="entry name" value="rSAM"/>
</dbReference>
<comment type="caution">
    <text evidence="4">The sequence shown here is derived from an EMBL/GenBank/DDBJ whole genome shotgun (WGS) entry which is preliminary data.</text>
</comment>
<dbReference type="GO" id="GO:0051536">
    <property type="term" value="F:iron-sulfur cluster binding"/>
    <property type="evidence" value="ECO:0007669"/>
    <property type="project" value="UniProtKB-KW"/>
</dbReference>
<evidence type="ECO:0000256" key="3">
    <source>
        <dbReference type="ARBA" id="ARBA00023014"/>
    </source>
</evidence>
<dbReference type="GO" id="GO:0003824">
    <property type="term" value="F:catalytic activity"/>
    <property type="evidence" value="ECO:0007669"/>
    <property type="project" value="InterPro"/>
</dbReference>
<dbReference type="OrthoDB" id="9785699at2"/>
<evidence type="ECO:0000256" key="1">
    <source>
        <dbReference type="ARBA" id="ARBA00022723"/>
    </source>
</evidence>
<dbReference type="RefSeq" id="WP_066892686.1">
    <property type="nucleotide sequence ID" value="NZ_LZDN01000006.1"/>
</dbReference>
<evidence type="ECO:0000313" key="4">
    <source>
        <dbReference type="EMBL" id="OBX51447.1"/>
    </source>
</evidence>
<dbReference type="GeneID" id="302269826"/>
<evidence type="ECO:0008006" key="6">
    <source>
        <dbReference type="Google" id="ProtNLM"/>
    </source>
</evidence>
<dbReference type="InterPro" id="IPR058240">
    <property type="entry name" value="rSAM_sf"/>
</dbReference>
<evidence type="ECO:0000313" key="5">
    <source>
        <dbReference type="Proteomes" id="UP000092671"/>
    </source>
</evidence>
<gene>
    <name evidence="4" type="ORF">A9Z60_07615</name>
</gene>
<dbReference type="SUPFAM" id="SSF102114">
    <property type="entry name" value="Radical SAM enzymes"/>
    <property type="match status" value="1"/>
</dbReference>
<dbReference type="GO" id="GO:0046872">
    <property type="term" value="F:metal ion binding"/>
    <property type="evidence" value="ECO:0007669"/>
    <property type="project" value="UniProtKB-KW"/>
</dbReference>
<evidence type="ECO:0000256" key="2">
    <source>
        <dbReference type="ARBA" id="ARBA00023004"/>
    </source>
</evidence>
<dbReference type="EMBL" id="LZDN01000006">
    <property type="protein sequence ID" value="OBX51447.1"/>
    <property type="molecule type" value="Genomic_DNA"/>
</dbReference>
<dbReference type="AlphaFoldDB" id="A0A1B8PKU6"/>
<dbReference type="SFLD" id="SFLDS00029">
    <property type="entry name" value="Radical_SAM"/>
    <property type="match status" value="1"/>
</dbReference>
<accession>A0A1B8PKU6</accession>